<dbReference type="OrthoDB" id="9802771at2"/>
<proteinExistence type="predicted"/>
<evidence type="ECO:0000259" key="1">
    <source>
        <dbReference type="Pfam" id="PF07992"/>
    </source>
</evidence>
<feature type="domain" description="FAD/NAD(P)-binding" evidence="1">
    <location>
        <begin position="35"/>
        <end position="142"/>
    </location>
</feature>
<dbReference type="InterPro" id="IPR052541">
    <property type="entry name" value="SQRD"/>
</dbReference>
<dbReference type="PRINTS" id="PR00368">
    <property type="entry name" value="FADPNR"/>
</dbReference>
<keyword evidence="4" id="KW-1185">Reference proteome</keyword>
<dbReference type="PANTHER" id="PTHR43755">
    <property type="match status" value="1"/>
</dbReference>
<dbReference type="Proteomes" id="UP000295050">
    <property type="component" value="Unassembled WGS sequence"/>
</dbReference>
<dbReference type="RefSeq" id="WP_132951054.1">
    <property type="nucleotide sequence ID" value="NZ_SLXU01000004.1"/>
</dbReference>
<organism evidence="3 4">
    <name type="scientific">Rhodovulum bhavnagarense</name>
    <dbReference type="NCBI Taxonomy" id="992286"/>
    <lineage>
        <taxon>Bacteria</taxon>
        <taxon>Pseudomonadati</taxon>
        <taxon>Pseudomonadota</taxon>
        <taxon>Alphaproteobacteria</taxon>
        <taxon>Rhodobacterales</taxon>
        <taxon>Paracoccaceae</taxon>
        <taxon>Rhodovulum</taxon>
    </lineage>
</organism>
<sequence>MTSLTRRRFVNTCLAGAVVTGACGWAVARFGARDRIVVVGGGPAGATAALALRQANPEAGLLLIERDPRRLRPSEVAAFDRPLAGPGLDALRAAGIEVVLDDVAGLDWGAARLDLFSGRRLEFDRAVLAPGTAAIQEPVAGFDAVARHRWPAAWGSAREARRLRAQLAALPQAGHVVLRLPATLSHPEAALERAVRLAAFLHRSRPGGRLTILDGSNDADLATRFGTRLAMQGMRTDADWRGGGTVLRVDARQGLLETNEGLLRADVVNFVTRQGAGRIAHDAGLVDASGWCPTDARGRSCLRPGVTVVGDARKTAQRTVAGAFLSARSAAAGLAPA</sequence>
<dbReference type="InterPro" id="IPR049386">
    <property type="entry name" value="FCSD_central"/>
</dbReference>
<dbReference type="PROSITE" id="PS51257">
    <property type="entry name" value="PROKAR_LIPOPROTEIN"/>
    <property type="match status" value="1"/>
</dbReference>
<feature type="domain" description="Sulfide dehydrogenase [flavocytochrome c] flavoprotein chain central" evidence="2">
    <location>
        <begin position="162"/>
        <end position="271"/>
    </location>
</feature>
<gene>
    <name evidence="3" type="ORF">EV663_104170</name>
</gene>
<comment type="caution">
    <text evidence="3">The sequence shown here is derived from an EMBL/GenBank/DDBJ whole genome shotgun (WGS) entry which is preliminary data.</text>
</comment>
<dbReference type="InterPro" id="IPR023753">
    <property type="entry name" value="FAD/NAD-binding_dom"/>
</dbReference>
<accession>A0A4V2SWC5</accession>
<dbReference type="PANTHER" id="PTHR43755:SF1">
    <property type="entry name" value="FAD-DEPENDENT PYRIDINE NUCLEOTIDE-DISULPHIDE OXIDOREDUCTASE"/>
    <property type="match status" value="1"/>
</dbReference>
<dbReference type="Pfam" id="PF07992">
    <property type="entry name" value="Pyr_redox_2"/>
    <property type="match status" value="1"/>
</dbReference>
<dbReference type="AlphaFoldDB" id="A0A4V2SWC5"/>
<dbReference type="PROSITE" id="PS51318">
    <property type="entry name" value="TAT"/>
    <property type="match status" value="1"/>
</dbReference>
<evidence type="ECO:0000313" key="3">
    <source>
        <dbReference type="EMBL" id="TCP61716.1"/>
    </source>
</evidence>
<evidence type="ECO:0000259" key="2">
    <source>
        <dbReference type="Pfam" id="PF21706"/>
    </source>
</evidence>
<dbReference type="InterPro" id="IPR036188">
    <property type="entry name" value="FAD/NAD-bd_sf"/>
</dbReference>
<dbReference type="GO" id="GO:0016491">
    <property type="term" value="F:oxidoreductase activity"/>
    <property type="evidence" value="ECO:0007669"/>
    <property type="project" value="InterPro"/>
</dbReference>
<dbReference type="Gene3D" id="3.50.50.60">
    <property type="entry name" value="FAD/NAD(P)-binding domain"/>
    <property type="match status" value="2"/>
</dbReference>
<dbReference type="SUPFAM" id="SSF51905">
    <property type="entry name" value="FAD/NAD(P)-binding domain"/>
    <property type="match status" value="2"/>
</dbReference>
<dbReference type="Pfam" id="PF21706">
    <property type="entry name" value="FCSD_central"/>
    <property type="match status" value="1"/>
</dbReference>
<dbReference type="InterPro" id="IPR006311">
    <property type="entry name" value="TAT_signal"/>
</dbReference>
<name>A0A4V2SWC5_9RHOB</name>
<protein>
    <submittedName>
        <fullName evidence="3">Pyridine nucleotide-disulfide oxidoreductase</fullName>
    </submittedName>
</protein>
<dbReference type="EMBL" id="SLXU01000004">
    <property type="protein sequence ID" value="TCP61716.1"/>
    <property type="molecule type" value="Genomic_DNA"/>
</dbReference>
<reference evidence="3 4" key="1">
    <citation type="submission" date="2019-03" db="EMBL/GenBank/DDBJ databases">
        <title>Genomic Encyclopedia of Type Strains, Phase IV (KMG-IV): sequencing the most valuable type-strain genomes for metagenomic binning, comparative biology and taxonomic classification.</title>
        <authorList>
            <person name="Goeker M."/>
        </authorList>
    </citation>
    <scope>NUCLEOTIDE SEQUENCE [LARGE SCALE GENOMIC DNA]</scope>
    <source>
        <strain evidence="3 4">DSM 24766</strain>
    </source>
</reference>
<evidence type="ECO:0000313" key="4">
    <source>
        <dbReference type="Proteomes" id="UP000295050"/>
    </source>
</evidence>